<dbReference type="OMA" id="KVNNKVM"/>
<dbReference type="CTD" id="36340203"/>
<feature type="active site" evidence="6 7">
    <location>
        <position position="98"/>
    </location>
</feature>
<dbReference type="RefSeq" id="XP_024351851.1">
    <property type="nucleotide sequence ID" value="XM_024493737.1"/>
</dbReference>
<dbReference type="InterPro" id="IPR022683">
    <property type="entry name" value="Calpain_III"/>
</dbReference>
<dbReference type="CDD" id="cd00044">
    <property type="entry name" value="CysPc"/>
    <property type="match status" value="1"/>
</dbReference>
<comment type="similarity">
    <text evidence="1">Belongs to the peptidase C2 family.</text>
</comment>
<evidence type="ECO:0000256" key="4">
    <source>
        <dbReference type="ARBA" id="ARBA00022807"/>
    </source>
</evidence>
<organism evidence="10 11">
    <name type="scientific">Echinococcus granulosus</name>
    <name type="common">Hydatid tapeworm</name>
    <dbReference type="NCBI Taxonomy" id="6210"/>
    <lineage>
        <taxon>Eukaryota</taxon>
        <taxon>Metazoa</taxon>
        <taxon>Spiralia</taxon>
        <taxon>Lophotrochozoa</taxon>
        <taxon>Platyhelminthes</taxon>
        <taxon>Cestoda</taxon>
        <taxon>Eucestoda</taxon>
        <taxon>Cyclophyllidea</taxon>
        <taxon>Taeniidae</taxon>
        <taxon>Echinococcus</taxon>
        <taxon>Echinococcus granulosus group</taxon>
    </lineage>
</organism>
<evidence type="ECO:0000256" key="5">
    <source>
        <dbReference type="ARBA" id="ARBA00022837"/>
    </source>
</evidence>
<dbReference type="GO" id="GO:0006508">
    <property type="term" value="P:proteolysis"/>
    <property type="evidence" value="ECO:0007669"/>
    <property type="project" value="UniProtKB-KW"/>
</dbReference>
<dbReference type="PROSITE" id="PS50222">
    <property type="entry name" value="EF_HAND_2"/>
    <property type="match status" value="1"/>
</dbReference>
<dbReference type="PANTHER" id="PTHR10183">
    <property type="entry name" value="CALPAIN"/>
    <property type="match status" value="1"/>
</dbReference>
<dbReference type="EMBL" id="APAU02000028">
    <property type="protein sequence ID" value="EUB60655.1"/>
    <property type="molecule type" value="Genomic_DNA"/>
</dbReference>
<dbReference type="GO" id="GO:0005509">
    <property type="term" value="F:calcium ion binding"/>
    <property type="evidence" value="ECO:0007669"/>
    <property type="project" value="InterPro"/>
</dbReference>
<evidence type="ECO:0000256" key="1">
    <source>
        <dbReference type="ARBA" id="ARBA00007623"/>
    </source>
</evidence>
<accession>W6UGM0</accession>
<feature type="domain" description="EF-hand" evidence="9">
    <location>
        <begin position="606"/>
        <end position="641"/>
    </location>
</feature>
<dbReference type="InterPro" id="IPR018247">
    <property type="entry name" value="EF_Hand_1_Ca_BS"/>
</dbReference>
<evidence type="ECO:0000256" key="6">
    <source>
        <dbReference type="PIRSR" id="PIRSR622684-1"/>
    </source>
</evidence>
<proteinExistence type="inferred from homology"/>
<keyword evidence="2 7" id="KW-0645">Protease</keyword>
<reference evidence="10 11" key="1">
    <citation type="journal article" date="2013" name="Nat. Genet.">
        <title>The genome of the hydatid tapeworm Echinococcus granulosus.</title>
        <authorList>
            <person name="Zheng H."/>
            <person name="Zhang W."/>
            <person name="Zhang L."/>
            <person name="Zhang Z."/>
            <person name="Li J."/>
            <person name="Lu G."/>
            <person name="Zhu Y."/>
            <person name="Wang Y."/>
            <person name="Huang Y."/>
            <person name="Liu J."/>
            <person name="Kang H."/>
            <person name="Chen J."/>
            <person name="Wang L."/>
            <person name="Chen A."/>
            <person name="Yu S."/>
            <person name="Gao Z."/>
            <person name="Jin L."/>
            <person name="Gu W."/>
            <person name="Wang Z."/>
            <person name="Zhao L."/>
            <person name="Shi B."/>
            <person name="Wen H."/>
            <person name="Lin R."/>
            <person name="Jones M.K."/>
            <person name="Brejova B."/>
            <person name="Vinar T."/>
            <person name="Zhao G."/>
            <person name="McManus D.P."/>
            <person name="Chen Z."/>
            <person name="Zhou Y."/>
            <person name="Wang S."/>
        </authorList>
    </citation>
    <scope>NUCLEOTIDE SEQUENCE [LARGE SCALE GENOMIC DNA]</scope>
</reference>
<dbReference type="AlphaFoldDB" id="W6UGM0"/>
<dbReference type="GO" id="GO:0004198">
    <property type="term" value="F:calcium-dependent cysteine-type endopeptidase activity"/>
    <property type="evidence" value="ECO:0007669"/>
    <property type="project" value="InterPro"/>
</dbReference>
<dbReference type="GO" id="GO:0005737">
    <property type="term" value="C:cytoplasm"/>
    <property type="evidence" value="ECO:0007669"/>
    <property type="project" value="TreeGrafter"/>
</dbReference>
<dbReference type="Pfam" id="PF01067">
    <property type="entry name" value="Calpain_III"/>
    <property type="match status" value="1"/>
</dbReference>
<keyword evidence="5" id="KW-0106">Calcium</keyword>
<evidence type="ECO:0000256" key="3">
    <source>
        <dbReference type="ARBA" id="ARBA00022801"/>
    </source>
</evidence>
<dbReference type="SUPFAM" id="SSF47473">
    <property type="entry name" value="EF-hand"/>
    <property type="match status" value="1"/>
</dbReference>
<feature type="active site" evidence="6 7">
    <location>
        <position position="256"/>
    </location>
</feature>
<protein>
    <submittedName>
        <fullName evidence="10">Calpain</fullName>
    </submittedName>
</protein>
<sequence>MPVKIVYDPDDSAGRVPNKNIKHRSLVNGKVINVKMGTPDDYKKVLQTKSSTQRLSVNPDVPKTLTPKGYTKEINPRADFIVAGADRGDVVQGQLGDCWLLAVISSMADITELFNHIVPKGQTIQGPDYVGVFKFRFWRFGQWVEVLVDDRLPVVAGTNEMIFMHSDECNEFWSPLMEKAYAKLNGCYANLSGGTQGEAMEDMTGGLVESLDLKKVPGPEFYSDVHKYLKRCCLMGCSITSKEIEAKLNNGLIAGHAYSVNDLEDVTYKGSKVHLLRVRNPWGNNYEWKGDWSDNAPQWRDVSEADKTRLHLRFAADGEFWMSMDDFMKCFTKLEVCHLGHESLEEGMTVKGKKRLEETFFSGEWVKNVNAGGCANFRDPTDDQDKSTVVIGLMQKNVRKRGGGNFFTIGFCVYKVSHVTKSMRFFLSVMRGRGGLRNALLFYPFGQIPSNTEGLLKRDFFNTNRPISISEFTNTREVVVKLRVMPGCYLIVPSTFNPNQEAQFIIRVFTETIIKESECDDKNSFKGLSENEDDFVDSLFNSAKDPVTNSINAEQLRDILNKSTMKCKMEYDEFKRLWENCQCWRVSSVATVMCLNLTEAQERSHICDLCLKDVFAQRDRDASKTLNVTELREALMSAGFHLSGLVFTVVVQRFVTQKLNAVTFEDWLICCVRLKNSFETMKAQFKTNDGNLMFTEDDVAGRKPELD</sequence>
<dbReference type="PROSITE" id="PS00018">
    <property type="entry name" value="EF_HAND_1"/>
    <property type="match status" value="1"/>
</dbReference>
<evidence type="ECO:0000313" key="10">
    <source>
        <dbReference type="EMBL" id="EUB60655.1"/>
    </source>
</evidence>
<dbReference type="InterPro" id="IPR000169">
    <property type="entry name" value="Pept_cys_AS"/>
</dbReference>
<dbReference type="Pfam" id="PF00648">
    <property type="entry name" value="Peptidase_C2"/>
    <property type="match status" value="1"/>
</dbReference>
<dbReference type="InterPro" id="IPR036213">
    <property type="entry name" value="Calpain_III_sf"/>
</dbReference>
<comment type="caution">
    <text evidence="10">The sequence shown here is derived from an EMBL/GenBank/DDBJ whole genome shotgun (WGS) entry which is preliminary data.</text>
</comment>
<evidence type="ECO:0000259" key="9">
    <source>
        <dbReference type="PROSITE" id="PS50222"/>
    </source>
</evidence>
<dbReference type="PANTHER" id="PTHR10183:SF433">
    <property type="entry name" value="CALPAIN-A-RELATED"/>
    <property type="match status" value="1"/>
</dbReference>
<dbReference type="SUPFAM" id="SSF49758">
    <property type="entry name" value="Calpain large subunit, middle domain (domain III)"/>
    <property type="match status" value="1"/>
</dbReference>
<dbReference type="PROSITE" id="PS50203">
    <property type="entry name" value="CALPAIN_CAT"/>
    <property type="match status" value="1"/>
</dbReference>
<dbReference type="Gene3D" id="3.90.70.10">
    <property type="entry name" value="Cysteine proteinases"/>
    <property type="match status" value="1"/>
</dbReference>
<evidence type="ECO:0000256" key="7">
    <source>
        <dbReference type="PROSITE-ProRule" id="PRU00239"/>
    </source>
</evidence>
<keyword evidence="3 7" id="KW-0378">Hydrolase</keyword>
<dbReference type="PROSITE" id="PS00139">
    <property type="entry name" value="THIOL_PROTEASE_CYS"/>
    <property type="match status" value="1"/>
</dbReference>
<dbReference type="InterPro" id="IPR033883">
    <property type="entry name" value="C2_III"/>
</dbReference>
<dbReference type="SMART" id="SM00230">
    <property type="entry name" value="CysPc"/>
    <property type="match status" value="1"/>
</dbReference>
<dbReference type="InterPro" id="IPR002048">
    <property type="entry name" value="EF_hand_dom"/>
</dbReference>
<feature type="active site" evidence="6 7">
    <location>
        <position position="280"/>
    </location>
</feature>
<dbReference type="SMART" id="SM00720">
    <property type="entry name" value="calpain_III"/>
    <property type="match status" value="1"/>
</dbReference>
<dbReference type="OrthoDB" id="424753at2759"/>
<feature type="domain" description="Calpain catalytic" evidence="8">
    <location>
        <begin position="73"/>
        <end position="340"/>
    </location>
</feature>
<dbReference type="Proteomes" id="UP000019149">
    <property type="component" value="Unassembled WGS sequence"/>
</dbReference>
<dbReference type="InterPro" id="IPR011992">
    <property type="entry name" value="EF-hand-dom_pair"/>
</dbReference>
<dbReference type="STRING" id="6210.W6UGM0"/>
<dbReference type="KEGG" id="egl:EGR_04488"/>
<dbReference type="InterPro" id="IPR022684">
    <property type="entry name" value="Calpain_cysteine_protease"/>
</dbReference>
<name>W6UGM0_ECHGR</name>
<dbReference type="InterPro" id="IPR001300">
    <property type="entry name" value="Peptidase_C2_calpain_cat"/>
</dbReference>
<dbReference type="FunFam" id="3.90.70.10:FF:000001">
    <property type="entry name" value="Calpain-1 catalytic subunit"/>
    <property type="match status" value="1"/>
</dbReference>
<dbReference type="PRINTS" id="PR00704">
    <property type="entry name" value="CALPAIN"/>
</dbReference>
<dbReference type="Gene3D" id="1.10.238.10">
    <property type="entry name" value="EF-hand"/>
    <property type="match status" value="1"/>
</dbReference>
<dbReference type="Gene3D" id="2.60.120.380">
    <property type="match status" value="1"/>
</dbReference>
<keyword evidence="4 7" id="KW-0788">Thiol protease</keyword>
<evidence type="ECO:0000259" key="8">
    <source>
        <dbReference type="PROSITE" id="PS50203"/>
    </source>
</evidence>
<dbReference type="InterPro" id="IPR038765">
    <property type="entry name" value="Papain-like_cys_pep_sf"/>
</dbReference>
<dbReference type="GeneID" id="36340203"/>
<gene>
    <name evidence="10" type="ORF">EGR_04488</name>
</gene>
<keyword evidence="11" id="KW-1185">Reference proteome</keyword>
<dbReference type="SUPFAM" id="SSF54001">
    <property type="entry name" value="Cysteine proteinases"/>
    <property type="match status" value="1"/>
</dbReference>
<dbReference type="InterPro" id="IPR022682">
    <property type="entry name" value="Calpain_domain_III"/>
</dbReference>
<evidence type="ECO:0000256" key="2">
    <source>
        <dbReference type="ARBA" id="ARBA00022670"/>
    </source>
</evidence>
<evidence type="ECO:0000313" key="11">
    <source>
        <dbReference type="Proteomes" id="UP000019149"/>
    </source>
</evidence>
<dbReference type="CDD" id="cd00214">
    <property type="entry name" value="Calpain_III"/>
    <property type="match status" value="1"/>
</dbReference>